<dbReference type="EC" id="3.2.1.67" evidence="8"/>
<keyword evidence="4" id="KW-0964">Secreted</keyword>
<dbReference type="EMBL" id="JAMFTS010000005">
    <property type="protein sequence ID" value="KAJ4749736.1"/>
    <property type="molecule type" value="Genomic_DNA"/>
</dbReference>
<keyword evidence="6 14" id="KW-0326">Glycosidase</keyword>
<evidence type="ECO:0000256" key="4">
    <source>
        <dbReference type="ARBA" id="ARBA00022525"/>
    </source>
</evidence>
<evidence type="ECO:0000256" key="7">
    <source>
        <dbReference type="ARBA" id="ARBA00023316"/>
    </source>
</evidence>
<dbReference type="GO" id="GO:0047911">
    <property type="term" value="F:galacturan 1,4-alpha-galacturonidase activity"/>
    <property type="evidence" value="ECO:0007669"/>
    <property type="project" value="UniProtKB-EC"/>
</dbReference>
<comment type="function">
    <text evidence="11">May function in depolymerizing pectin during pollen development, germination, and tube growth. Acts as an exo-polygalacturonase.</text>
</comment>
<dbReference type="InterPro" id="IPR011050">
    <property type="entry name" value="Pectin_lyase_fold/virulence"/>
</dbReference>
<organism evidence="16 17">
    <name type="scientific">Rhynchospora pubera</name>
    <dbReference type="NCBI Taxonomy" id="906938"/>
    <lineage>
        <taxon>Eukaryota</taxon>
        <taxon>Viridiplantae</taxon>
        <taxon>Streptophyta</taxon>
        <taxon>Embryophyta</taxon>
        <taxon>Tracheophyta</taxon>
        <taxon>Spermatophyta</taxon>
        <taxon>Magnoliopsida</taxon>
        <taxon>Liliopsida</taxon>
        <taxon>Poales</taxon>
        <taxon>Cyperaceae</taxon>
        <taxon>Cyperoideae</taxon>
        <taxon>Rhynchosporeae</taxon>
        <taxon>Rhynchospora</taxon>
    </lineage>
</organism>
<evidence type="ECO:0000313" key="16">
    <source>
        <dbReference type="EMBL" id="KAJ4749736.1"/>
    </source>
</evidence>
<comment type="subcellular location">
    <subcellularLocation>
        <location evidence="1">Secreted</location>
        <location evidence="1">Cell wall</location>
    </subcellularLocation>
</comment>
<keyword evidence="7" id="KW-0961">Cell wall biogenesis/degradation</keyword>
<evidence type="ECO:0000256" key="9">
    <source>
        <dbReference type="ARBA" id="ARBA00043142"/>
    </source>
</evidence>
<evidence type="ECO:0000256" key="14">
    <source>
        <dbReference type="RuleBase" id="RU361169"/>
    </source>
</evidence>
<name>A0AAV8C2N9_9POAL</name>
<feature type="signal peptide" evidence="15">
    <location>
        <begin position="1"/>
        <end position="23"/>
    </location>
</feature>
<dbReference type="InterPro" id="IPR000743">
    <property type="entry name" value="Glyco_hydro_28"/>
</dbReference>
<dbReference type="Gene3D" id="2.160.20.10">
    <property type="entry name" value="Single-stranded right-handed beta-helix, Pectin lyase-like"/>
    <property type="match status" value="1"/>
</dbReference>
<dbReference type="GO" id="GO:0071555">
    <property type="term" value="P:cell wall organization"/>
    <property type="evidence" value="ECO:0007669"/>
    <property type="project" value="UniProtKB-KW"/>
</dbReference>
<dbReference type="GO" id="GO:0004650">
    <property type="term" value="F:polygalacturonase activity"/>
    <property type="evidence" value="ECO:0007669"/>
    <property type="project" value="InterPro"/>
</dbReference>
<reference evidence="16" key="1">
    <citation type="submission" date="2022-08" db="EMBL/GenBank/DDBJ databases">
        <authorList>
            <person name="Marques A."/>
        </authorList>
    </citation>
    <scope>NUCLEOTIDE SEQUENCE</scope>
    <source>
        <strain evidence="16">RhyPub2mFocal</strain>
        <tissue evidence="16">Leaves</tissue>
    </source>
</reference>
<dbReference type="InterPro" id="IPR006626">
    <property type="entry name" value="PbH1"/>
</dbReference>
<evidence type="ECO:0000256" key="5">
    <source>
        <dbReference type="ARBA" id="ARBA00022801"/>
    </source>
</evidence>
<keyword evidence="3" id="KW-0134">Cell wall</keyword>
<dbReference type="PANTHER" id="PTHR31375">
    <property type="match status" value="1"/>
</dbReference>
<evidence type="ECO:0000256" key="3">
    <source>
        <dbReference type="ARBA" id="ARBA00022512"/>
    </source>
</evidence>
<comment type="caution">
    <text evidence="16">The sequence shown here is derived from an EMBL/GenBank/DDBJ whole genome shotgun (WGS) entry which is preliminary data.</text>
</comment>
<dbReference type="AlphaFoldDB" id="A0AAV8C2N9"/>
<dbReference type="GO" id="GO:0016829">
    <property type="term" value="F:lyase activity"/>
    <property type="evidence" value="ECO:0007669"/>
    <property type="project" value="UniProtKB-KW"/>
</dbReference>
<evidence type="ECO:0000256" key="1">
    <source>
        <dbReference type="ARBA" id="ARBA00004191"/>
    </source>
</evidence>
<sequence length="448" mass="47577">MANILISLLLTTLSIHLIASVGAVYNIVDFGAKSDGQTDSANALLSAWNAACQSTSPATIYVPNGKFLVGHATFTGPCANNKINVQIYGTFVAPSNYANFGSVGEWIVFDKVVGLSVYGGTLDGSGSGLWACKASGGSCPDGTTSMTFRNSKDVLISGLTSLNSELYHIVIYYCDGVTVQSVKINAPGNSPNTDGIHVEESNGVTITGASIQTGDDCVSIGPGTTNLWIELVSCGPGHGISIGSLGKGYNERGVQNVTVKTTVFTGSENGLRIKTWGRPSDAFVQGVVFEHSVMQNVQNPIIIDQNYCPDNKGCPDQSSGVKISQVTYTDIHGSSASKVAVKFDCSPTNPCSGIELQNIKLTYSGAQPAEASCTHASGTTAGFIIPPSCFKLLLELSCYITLPTHMVFITHYIDGVKRRKNDNQKLYTYTLIVDLTENLETNRRTYII</sequence>
<dbReference type="FunFam" id="2.160.20.10:FF:000004">
    <property type="entry name" value="Pectin lyase-like superfamily protein"/>
    <property type="match status" value="1"/>
</dbReference>
<keyword evidence="16" id="KW-0456">Lyase</keyword>
<evidence type="ECO:0000313" key="17">
    <source>
        <dbReference type="Proteomes" id="UP001140206"/>
    </source>
</evidence>
<evidence type="ECO:0000256" key="13">
    <source>
        <dbReference type="ARBA" id="ARBA00083621"/>
    </source>
</evidence>
<evidence type="ECO:0000256" key="12">
    <source>
        <dbReference type="ARBA" id="ARBA00068298"/>
    </source>
</evidence>
<keyword evidence="15" id="KW-0732">Signal</keyword>
<evidence type="ECO:0000256" key="2">
    <source>
        <dbReference type="ARBA" id="ARBA00008834"/>
    </source>
</evidence>
<keyword evidence="5 14" id="KW-0378">Hydrolase</keyword>
<proteinExistence type="inferred from homology"/>
<protein>
    <recommendedName>
        <fullName evidence="12">Exopolygalacturonase</fullName>
        <ecNumber evidence="8">3.2.1.67</ecNumber>
    </recommendedName>
    <alternativeName>
        <fullName evidence="9">Galacturan 1,4-alpha-galacturonidase</fullName>
    </alternativeName>
    <alternativeName>
        <fullName evidence="13">Pectinase</fullName>
    </alternativeName>
</protein>
<evidence type="ECO:0000256" key="8">
    <source>
        <dbReference type="ARBA" id="ARBA00038933"/>
    </source>
</evidence>
<evidence type="ECO:0000256" key="11">
    <source>
        <dbReference type="ARBA" id="ARBA00057651"/>
    </source>
</evidence>
<evidence type="ECO:0000256" key="15">
    <source>
        <dbReference type="SAM" id="SignalP"/>
    </source>
</evidence>
<gene>
    <name evidence="16" type="ORF">LUZ62_084141</name>
</gene>
<evidence type="ECO:0000256" key="10">
    <source>
        <dbReference type="ARBA" id="ARBA00048766"/>
    </source>
</evidence>
<dbReference type="SMART" id="SM00710">
    <property type="entry name" value="PbH1"/>
    <property type="match status" value="6"/>
</dbReference>
<accession>A0AAV8C2N9</accession>
<dbReference type="InterPro" id="IPR012334">
    <property type="entry name" value="Pectin_lyas_fold"/>
</dbReference>
<dbReference type="SUPFAM" id="SSF51126">
    <property type="entry name" value="Pectin lyase-like"/>
    <property type="match status" value="1"/>
</dbReference>
<keyword evidence="17" id="KW-1185">Reference proteome</keyword>
<dbReference type="Proteomes" id="UP001140206">
    <property type="component" value="Chromosome 5"/>
</dbReference>
<feature type="chain" id="PRO_5043552325" description="Exopolygalacturonase" evidence="15">
    <location>
        <begin position="24"/>
        <end position="448"/>
    </location>
</feature>
<comment type="similarity">
    <text evidence="2 14">Belongs to the glycosyl hydrolase 28 family.</text>
</comment>
<comment type="catalytic activity">
    <reaction evidence="10">
        <text>[(1-&gt;4)-alpha-D-galacturonosyl](n) + H2O = alpha-D-galacturonate + [(1-&gt;4)-alpha-D-galacturonosyl](n-1)</text>
        <dbReference type="Rhea" id="RHEA:14117"/>
        <dbReference type="Rhea" id="RHEA-COMP:14570"/>
        <dbReference type="Rhea" id="RHEA-COMP:14572"/>
        <dbReference type="ChEBI" id="CHEBI:15377"/>
        <dbReference type="ChEBI" id="CHEBI:58658"/>
        <dbReference type="ChEBI" id="CHEBI:140523"/>
        <dbReference type="EC" id="3.2.1.67"/>
    </reaction>
</comment>
<dbReference type="GO" id="GO:0005975">
    <property type="term" value="P:carbohydrate metabolic process"/>
    <property type="evidence" value="ECO:0007669"/>
    <property type="project" value="InterPro"/>
</dbReference>
<evidence type="ECO:0000256" key="6">
    <source>
        <dbReference type="ARBA" id="ARBA00023295"/>
    </source>
</evidence>
<dbReference type="Pfam" id="PF00295">
    <property type="entry name" value="Glyco_hydro_28"/>
    <property type="match status" value="1"/>
</dbReference>